<organism evidence="8 9">
    <name type="scientific">Hyella patelloides LEGE 07179</name>
    <dbReference type="NCBI Taxonomy" id="945734"/>
    <lineage>
        <taxon>Bacteria</taxon>
        <taxon>Bacillati</taxon>
        <taxon>Cyanobacteriota</taxon>
        <taxon>Cyanophyceae</taxon>
        <taxon>Pleurocapsales</taxon>
        <taxon>Hyellaceae</taxon>
        <taxon>Hyella</taxon>
    </lineage>
</organism>
<dbReference type="InterPro" id="IPR008213">
    <property type="entry name" value="CpcD-like_dom"/>
</dbReference>
<keyword evidence="9" id="KW-1185">Reference proteome</keyword>
<evidence type="ECO:0000259" key="7">
    <source>
        <dbReference type="PROSITE" id="PS51441"/>
    </source>
</evidence>
<dbReference type="OrthoDB" id="574405at2"/>
<reference evidence="8 9" key="1">
    <citation type="submission" date="2019-01" db="EMBL/GenBank/DDBJ databases">
        <authorList>
            <person name="Brito A."/>
        </authorList>
    </citation>
    <scope>NUCLEOTIDE SEQUENCE [LARGE SCALE GENOMIC DNA]</scope>
    <source>
        <strain evidence="8">1</strain>
    </source>
</reference>
<keyword evidence="5" id="KW-0472">Membrane</keyword>
<keyword evidence="2" id="KW-0042">Antenna complex</keyword>
<evidence type="ECO:0000313" key="9">
    <source>
        <dbReference type="Proteomes" id="UP000320055"/>
    </source>
</evidence>
<dbReference type="PROSITE" id="PS51441">
    <property type="entry name" value="CPCD_LIKE"/>
    <property type="match status" value="1"/>
</dbReference>
<evidence type="ECO:0000256" key="1">
    <source>
        <dbReference type="ARBA" id="ARBA00004445"/>
    </source>
</evidence>
<evidence type="ECO:0000256" key="3">
    <source>
        <dbReference type="ARBA" id="ARBA00022738"/>
    </source>
</evidence>
<dbReference type="Pfam" id="PF01383">
    <property type="entry name" value="CpcD"/>
    <property type="match status" value="1"/>
</dbReference>
<protein>
    <submittedName>
        <fullName evidence="8">Rod linker polypeptide CpcD</fullName>
    </submittedName>
</protein>
<dbReference type="SMART" id="SM01094">
    <property type="entry name" value="CpcD"/>
    <property type="match status" value="1"/>
</dbReference>
<dbReference type="GO" id="GO:0031676">
    <property type="term" value="C:plasma membrane-derived thylakoid membrane"/>
    <property type="evidence" value="ECO:0007669"/>
    <property type="project" value="UniProtKB-SubCell"/>
</dbReference>
<proteinExistence type="predicted"/>
<evidence type="ECO:0000256" key="5">
    <source>
        <dbReference type="ARBA" id="ARBA00023136"/>
    </source>
</evidence>
<dbReference type="EMBL" id="CAACVJ010000699">
    <property type="protein sequence ID" value="VEP18783.1"/>
    <property type="molecule type" value="Genomic_DNA"/>
</dbReference>
<dbReference type="AlphaFoldDB" id="A0A563W5G8"/>
<evidence type="ECO:0000313" key="8">
    <source>
        <dbReference type="EMBL" id="VEP18783.1"/>
    </source>
</evidence>
<keyword evidence="3 6" id="KW-0605">Phycobilisome</keyword>
<evidence type="ECO:0000256" key="6">
    <source>
        <dbReference type="PROSITE-ProRule" id="PRU00771"/>
    </source>
</evidence>
<name>A0A563W5G8_9CYAN</name>
<comment type="subcellular location">
    <subcellularLocation>
        <location evidence="1">Cellular thylakoid membrane</location>
        <topology evidence="1">Peripheral membrane protein</topology>
        <orientation evidence="1">Cytoplasmic side</orientation>
    </subcellularLocation>
</comment>
<feature type="domain" description="CpcD-like" evidence="7">
    <location>
        <begin position="17"/>
        <end position="67"/>
    </location>
</feature>
<sequence>MSGMSTTGATSLSNYQSRTVVIEVTGVCRQDVMKTSNYTVKVPYGRMSQTMQSINPMGGKVVNVTILPAPPQKAEESES</sequence>
<evidence type="ECO:0000256" key="4">
    <source>
        <dbReference type="ARBA" id="ARBA00023078"/>
    </source>
</evidence>
<evidence type="ECO:0000256" key="2">
    <source>
        <dbReference type="ARBA" id="ARBA00022549"/>
    </source>
</evidence>
<keyword evidence="4" id="KW-0793">Thylakoid</keyword>
<dbReference type="GO" id="GO:0030089">
    <property type="term" value="C:phycobilisome"/>
    <property type="evidence" value="ECO:0007669"/>
    <property type="project" value="UniProtKB-UniRule"/>
</dbReference>
<gene>
    <name evidence="8" type="ORF">H1P_900007</name>
</gene>
<accession>A0A563W5G8</accession>
<dbReference type="Proteomes" id="UP000320055">
    <property type="component" value="Unassembled WGS sequence"/>
</dbReference>